<evidence type="ECO:0000313" key="2">
    <source>
        <dbReference type="Proteomes" id="UP000037020"/>
    </source>
</evidence>
<protein>
    <submittedName>
        <fullName evidence="1">Methyltransferase</fullName>
    </submittedName>
</protein>
<proteinExistence type="predicted"/>
<accession>A0ABR5ISX3</accession>
<dbReference type="GO" id="GO:0032259">
    <property type="term" value="P:methylation"/>
    <property type="evidence" value="ECO:0007669"/>
    <property type="project" value="UniProtKB-KW"/>
</dbReference>
<reference evidence="1 2" key="1">
    <citation type="submission" date="2015-07" db="EMBL/GenBank/DDBJ databases">
        <authorList>
            <person name="Ju K.-S."/>
            <person name="Doroghazi J.R."/>
            <person name="Metcalf W.W."/>
        </authorList>
    </citation>
    <scope>NUCLEOTIDE SEQUENCE [LARGE SCALE GENOMIC DNA]</scope>
    <source>
        <strain evidence="1 2">NRRL B-3589</strain>
    </source>
</reference>
<dbReference type="Proteomes" id="UP000037020">
    <property type="component" value="Unassembled WGS sequence"/>
</dbReference>
<name>A0ABR5ISX3_9ACTN</name>
<organism evidence="1 2">
    <name type="scientific">Streptomyces varsoviensis</name>
    <dbReference type="NCBI Taxonomy" id="67373"/>
    <lineage>
        <taxon>Bacteria</taxon>
        <taxon>Bacillati</taxon>
        <taxon>Actinomycetota</taxon>
        <taxon>Actinomycetes</taxon>
        <taxon>Kitasatosporales</taxon>
        <taxon>Streptomycetaceae</taxon>
        <taxon>Streptomyces</taxon>
    </lineage>
</organism>
<dbReference type="GO" id="GO:0008168">
    <property type="term" value="F:methyltransferase activity"/>
    <property type="evidence" value="ECO:0007669"/>
    <property type="project" value="UniProtKB-KW"/>
</dbReference>
<keyword evidence="1" id="KW-0808">Transferase</keyword>
<sequence length="80" mass="8812">MIGEAKVPSYYSRKTTDILHKYGPGPRVHFHMGLFDAGAAPNTTVAQRVLKDRLLVSQETAIQHADRAWNVAADRPAALL</sequence>
<evidence type="ECO:0000313" key="1">
    <source>
        <dbReference type="EMBL" id="KOG56619.1"/>
    </source>
</evidence>
<feature type="non-terminal residue" evidence="1">
    <location>
        <position position="80"/>
    </location>
</feature>
<comment type="caution">
    <text evidence="1">The sequence shown here is derived from an EMBL/GenBank/DDBJ whole genome shotgun (WGS) entry which is preliminary data.</text>
</comment>
<dbReference type="EMBL" id="LGUT01004223">
    <property type="protein sequence ID" value="KOG56619.1"/>
    <property type="molecule type" value="Genomic_DNA"/>
</dbReference>
<gene>
    <name evidence="1" type="ORF">ADK38_43245</name>
</gene>
<keyword evidence="2" id="KW-1185">Reference proteome</keyword>
<keyword evidence="1" id="KW-0489">Methyltransferase</keyword>